<dbReference type="InterPro" id="IPR009414">
    <property type="entry name" value="DUF1064"/>
</dbReference>
<protein>
    <submittedName>
        <fullName evidence="1">DUF1064 domain-containing protein</fullName>
    </submittedName>
</protein>
<evidence type="ECO:0000313" key="1">
    <source>
        <dbReference type="EMBL" id="QRI52295.1"/>
    </source>
</evidence>
<dbReference type="Pfam" id="PF06356">
    <property type="entry name" value="DUF1064"/>
    <property type="match status" value="1"/>
</dbReference>
<sequence length="140" mass="16704">MNRSKYGAKKIVIDGITFDSKDEGKYYEYLKKLKSQEKILNFELQPKYELQPGFKKNGKTYRAITYAPDFLIYHLDGKEELIDVKGMSTQQGEMRRKMFDYKYPDLKLTWVARSLKYSSTGWIGYDELKKIRRENKKCQK</sequence>
<evidence type="ECO:0000313" key="2">
    <source>
        <dbReference type="Proteomes" id="UP000663464"/>
    </source>
</evidence>
<proteinExistence type="predicted"/>
<dbReference type="Gene3D" id="3.40.91.30">
    <property type="match status" value="1"/>
</dbReference>
<dbReference type="AlphaFoldDB" id="A0ABD7CGB3"/>
<organism evidence="1 2">
    <name type="scientific">Clostridium botulinum</name>
    <dbReference type="NCBI Taxonomy" id="1491"/>
    <lineage>
        <taxon>Bacteria</taxon>
        <taxon>Bacillati</taxon>
        <taxon>Bacillota</taxon>
        <taxon>Clostridia</taxon>
        <taxon>Eubacteriales</taxon>
        <taxon>Clostridiaceae</taxon>
        <taxon>Clostridium</taxon>
    </lineage>
</organism>
<name>A0ABD7CGB3_CLOBO</name>
<dbReference type="Proteomes" id="UP000663464">
    <property type="component" value="Chromosome"/>
</dbReference>
<reference evidence="1 2" key="1">
    <citation type="journal article" date="2014" name="J. Infect. Dis.">
        <title>Molecular characterization of a novel botulinum neurotoxin type H gene.</title>
        <authorList>
            <person name="Dover N."/>
            <person name="Barash J.R."/>
            <person name="Hill K.K."/>
            <person name="Xie G."/>
            <person name="Arnon S.S."/>
        </authorList>
    </citation>
    <scope>NUCLEOTIDE SEQUENCE [LARGE SCALE GENOMIC DNA]</scope>
    <source>
        <strain evidence="1 2">IBCA10-7060</strain>
    </source>
</reference>
<accession>A0ABD7CGB3</accession>
<dbReference type="RefSeq" id="WP_203385261.1">
    <property type="nucleotide sequence ID" value="NZ_CP069280.1"/>
</dbReference>
<gene>
    <name evidence="1" type="ORF">JQS73_12760</name>
</gene>
<dbReference type="EMBL" id="CP069280">
    <property type="protein sequence ID" value="QRI52295.1"/>
    <property type="molecule type" value="Genomic_DNA"/>
</dbReference>